<feature type="region of interest" description="Disordered" evidence="1">
    <location>
        <begin position="137"/>
        <end position="186"/>
    </location>
</feature>
<dbReference type="GO" id="GO:0003729">
    <property type="term" value="F:mRNA binding"/>
    <property type="evidence" value="ECO:0007669"/>
    <property type="project" value="TreeGrafter"/>
</dbReference>
<dbReference type="PROSITE" id="PS50882">
    <property type="entry name" value="YTH"/>
    <property type="match status" value="1"/>
</dbReference>
<dbReference type="PANTHER" id="PTHR12357">
    <property type="entry name" value="YTH YT521-B HOMOLOGY DOMAIN-CONTAINING"/>
    <property type="match status" value="1"/>
</dbReference>
<reference evidence="3" key="1">
    <citation type="submission" date="2023-03" db="EMBL/GenBank/DDBJ databases">
        <title>Mating type loci evolution in Malassezia.</title>
        <authorList>
            <person name="Coelho M.A."/>
        </authorList>
    </citation>
    <scope>NUCLEOTIDE SEQUENCE</scope>
    <source>
        <strain evidence="3">CBS 12830</strain>
    </source>
</reference>
<evidence type="ECO:0000256" key="1">
    <source>
        <dbReference type="SAM" id="MobiDB-lite"/>
    </source>
</evidence>
<gene>
    <name evidence="3" type="ORF">MEQU1_003528</name>
</gene>
<evidence type="ECO:0000313" key="3">
    <source>
        <dbReference type="EMBL" id="WFD24823.1"/>
    </source>
</evidence>
<evidence type="ECO:0000313" key="4">
    <source>
        <dbReference type="Proteomes" id="UP001214415"/>
    </source>
</evidence>
<evidence type="ECO:0000259" key="2">
    <source>
        <dbReference type="PROSITE" id="PS50882"/>
    </source>
</evidence>
<dbReference type="Proteomes" id="UP001214415">
    <property type="component" value="Chromosome 8"/>
</dbReference>
<dbReference type="GO" id="GO:0061157">
    <property type="term" value="P:mRNA destabilization"/>
    <property type="evidence" value="ECO:0007669"/>
    <property type="project" value="TreeGrafter"/>
</dbReference>
<feature type="domain" description="YTH" evidence="2">
    <location>
        <begin position="391"/>
        <end position="629"/>
    </location>
</feature>
<accession>A0AAF0EG01</accession>
<dbReference type="InterPro" id="IPR007275">
    <property type="entry name" value="YTH_domain"/>
</dbReference>
<feature type="region of interest" description="Disordered" evidence="1">
    <location>
        <begin position="552"/>
        <end position="571"/>
    </location>
</feature>
<sequence length="637" mass="69590">MVAPIPMGVYYSMTVYQRQFCHPGPMVGFPVAHAIPGATPSPGSIAEHSPFGGQSPVLPNGSGPHSPNDATMLNPRSHVFHPAMPPNGEGMGHYLYQDPRYFSYAGAPHPMAPPMVSPPVPLPSGYPMPPYDWTAYADHGTNAPPRRGSGPHRRRKPSSQPRSSTSSSVATSGGPDSRDSVPEIIPPVASPDVHLVATETLPAGSTSDSPSQSLSGATSVNQVHGTRSNFVMWCGNVPSDATLDELWSFFSTIPSLSSEAEASNTPGLSHGILSIFIISRSSCAFVNYESQEHLDQACTHFQGKQLRAKTNCPRLVCRPRKLEDAEYAGVAAQRGKGVHANWYRQQRKLIQEVRDQATQDDTEPADDSDANSIRSFSSTNSSLLRQPLFAHRFFILKSRSRDALVTALTTHLWSTQPHNEPVLDQAFRNSEVVTLFFSENFSGQFFGYANMTSSPGSTQTVSDPVEDLLASQSLDDTCHPSTMASSDEHTDKTHCASPTLSLCSSVSATPSVRAEHQLHVDLSTSAKRHNQSLEDNSFSGDSPAMIKEPIMTNPENKDAPTSQSETSIHESRTLQVGRPFSLDWKITQPLPFSEIHNLRNPWRDNRLIKVSRDGTELEPNVGRQLMSVWESYLARQK</sequence>
<feature type="region of interest" description="Disordered" evidence="1">
    <location>
        <begin position="40"/>
        <end position="75"/>
    </location>
</feature>
<dbReference type="CDD" id="cd21134">
    <property type="entry name" value="YTH"/>
    <property type="match status" value="1"/>
</dbReference>
<feature type="region of interest" description="Disordered" evidence="1">
    <location>
        <begin position="525"/>
        <end position="544"/>
    </location>
</feature>
<dbReference type="GO" id="GO:0005737">
    <property type="term" value="C:cytoplasm"/>
    <property type="evidence" value="ECO:0007669"/>
    <property type="project" value="TreeGrafter"/>
</dbReference>
<organism evidence="3 4">
    <name type="scientific">Malassezia equina</name>
    <dbReference type="NCBI Taxonomy" id="1381935"/>
    <lineage>
        <taxon>Eukaryota</taxon>
        <taxon>Fungi</taxon>
        <taxon>Dikarya</taxon>
        <taxon>Basidiomycota</taxon>
        <taxon>Ustilaginomycotina</taxon>
        <taxon>Malasseziomycetes</taxon>
        <taxon>Malasseziales</taxon>
        <taxon>Malasseziaceae</taxon>
        <taxon>Malassezia</taxon>
    </lineage>
</organism>
<proteinExistence type="predicted"/>
<dbReference type="CDD" id="cd00590">
    <property type="entry name" value="RRM_SF"/>
    <property type="match status" value="1"/>
</dbReference>
<dbReference type="InterPro" id="IPR035979">
    <property type="entry name" value="RBD_domain_sf"/>
</dbReference>
<dbReference type="InterPro" id="IPR012677">
    <property type="entry name" value="Nucleotide-bd_a/b_plait_sf"/>
</dbReference>
<dbReference type="InterPro" id="IPR045168">
    <property type="entry name" value="YTH_prot"/>
</dbReference>
<dbReference type="Pfam" id="PF25701">
    <property type="entry name" value="RRM_YTH1"/>
    <property type="match status" value="1"/>
</dbReference>
<feature type="compositionally biased region" description="Acidic residues" evidence="1">
    <location>
        <begin position="358"/>
        <end position="369"/>
    </location>
</feature>
<protein>
    <recommendedName>
        <fullName evidence="2">YTH domain-containing protein</fullName>
    </recommendedName>
</protein>
<dbReference type="Pfam" id="PF04146">
    <property type="entry name" value="YTH"/>
    <property type="match status" value="1"/>
</dbReference>
<dbReference type="InterPro" id="IPR057720">
    <property type="entry name" value="RRM_YTH1"/>
</dbReference>
<feature type="compositionally biased region" description="Low complexity" evidence="1">
    <location>
        <begin position="158"/>
        <end position="168"/>
    </location>
</feature>
<feature type="compositionally biased region" description="Polar residues" evidence="1">
    <location>
        <begin position="203"/>
        <end position="220"/>
    </location>
</feature>
<dbReference type="SUPFAM" id="SSF54928">
    <property type="entry name" value="RNA-binding domain, RBD"/>
    <property type="match status" value="1"/>
</dbReference>
<dbReference type="Gene3D" id="3.30.70.330">
    <property type="match status" value="1"/>
</dbReference>
<dbReference type="EMBL" id="CP119907">
    <property type="protein sequence ID" value="WFD24823.1"/>
    <property type="molecule type" value="Genomic_DNA"/>
</dbReference>
<dbReference type="AlphaFoldDB" id="A0AAF0EG01"/>
<name>A0AAF0EG01_9BASI</name>
<dbReference type="Gene3D" id="3.10.590.10">
    <property type="entry name" value="ph1033 like domains"/>
    <property type="match status" value="2"/>
</dbReference>
<dbReference type="PANTHER" id="PTHR12357:SF89">
    <property type="entry name" value="YTH DOMAIN-CONTAINING FAMILY PROTEIN"/>
    <property type="match status" value="1"/>
</dbReference>
<feature type="region of interest" description="Disordered" evidence="1">
    <location>
        <begin position="201"/>
        <end position="220"/>
    </location>
</feature>
<keyword evidence="4" id="KW-1185">Reference proteome</keyword>
<dbReference type="GO" id="GO:1990247">
    <property type="term" value="F:N6-methyladenosine-containing RNA reader activity"/>
    <property type="evidence" value="ECO:0007669"/>
    <property type="project" value="TreeGrafter"/>
</dbReference>
<feature type="region of interest" description="Disordered" evidence="1">
    <location>
        <begin position="354"/>
        <end position="373"/>
    </location>
</feature>